<keyword evidence="2" id="KW-1185">Reference proteome</keyword>
<protein>
    <submittedName>
        <fullName evidence="1">Exonuclease SbcC</fullName>
    </submittedName>
</protein>
<keyword evidence="1" id="KW-0269">Exonuclease</keyword>
<gene>
    <name evidence="1" type="ORF">MES5069_400033</name>
</gene>
<evidence type="ECO:0000313" key="1">
    <source>
        <dbReference type="EMBL" id="CAH2403977.1"/>
    </source>
</evidence>
<dbReference type="GO" id="GO:0004527">
    <property type="term" value="F:exonuclease activity"/>
    <property type="evidence" value="ECO:0007669"/>
    <property type="project" value="UniProtKB-KW"/>
</dbReference>
<sequence length="112" mass="12505">MSMRKKSVLEFDVIEIPAAALALDSMKTRLLQELAEPASAASLASRLGLTRQRVKYHSRRWKTASWSSQRRNANGAVERRRWSQLASSYVISPAALGPMRSIGTRQRPPVGQ</sequence>
<keyword evidence="1" id="KW-0378">Hydrolase</keyword>
<organism evidence="1 2">
    <name type="scientific">Mesorhizobium escarrei</name>
    <dbReference type="NCBI Taxonomy" id="666018"/>
    <lineage>
        <taxon>Bacteria</taxon>
        <taxon>Pseudomonadati</taxon>
        <taxon>Pseudomonadota</taxon>
        <taxon>Alphaproteobacteria</taxon>
        <taxon>Hyphomicrobiales</taxon>
        <taxon>Phyllobacteriaceae</taxon>
        <taxon>Mesorhizobium</taxon>
    </lineage>
</organism>
<reference evidence="1 2" key="1">
    <citation type="submission" date="2022-03" db="EMBL/GenBank/DDBJ databases">
        <authorList>
            <person name="Brunel B."/>
        </authorList>
    </citation>
    <scope>NUCLEOTIDE SEQUENCE [LARGE SCALE GENOMIC DNA]</scope>
    <source>
        <strain evidence="1">STM5069sample</strain>
    </source>
</reference>
<name>A0ABM9E4I7_9HYPH</name>
<dbReference type="EMBL" id="CAKXZT010000136">
    <property type="protein sequence ID" value="CAH2403977.1"/>
    <property type="molecule type" value="Genomic_DNA"/>
</dbReference>
<dbReference type="Proteomes" id="UP001153050">
    <property type="component" value="Unassembled WGS sequence"/>
</dbReference>
<accession>A0ABM9E4I7</accession>
<keyword evidence="1" id="KW-0540">Nuclease</keyword>
<proteinExistence type="predicted"/>
<comment type="caution">
    <text evidence="1">The sequence shown here is derived from an EMBL/GenBank/DDBJ whole genome shotgun (WGS) entry which is preliminary data.</text>
</comment>
<evidence type="ECO:0000313" key="2">
    <source>
        <dbReference type="Proteomes" id="UP001153050"/>
    </source>
</evidence>